<dbReference type="EMBL" id="MFBN01000018">
    <property type="protein sequence ID" value="OGD95503.1"/>
    <property type="molecule type" value="Genomic_DNA"/>
</dbReference>
<evidence type="ECO:0000256" key="1">
    <source>
        <dbReference type="SAM" id="Phobius"/>
    </source>
</evidence>
<keyword evidence="1" id="KW-0812">Transmembrane</keyword>
<proteinExistence type="predicted"/>
<reference evidence="2 3" key="1">
    <citation type="journal article" date="2016" name="Nat. Commun.">
        <title>Thousands of microbial genomes shed light on interconnected biogeochemical processes in an aquifer system.</title>
        <authorList>
            <person name="Anantharaman K."/>
            <person name="Brown C.T."/>
            <person name="Hug L.A."/>
            <person name="Sharon I."/>
            <person name="Castelle C.J."/>
            <person name="Probst A.J."/>
            <person name="Thomas B.C."/>
            <person name="Singh A."/>
            <person name="Wilkins M.J."/>
            <person name="Karaoz U."/>
            <person name="Brodie E.L."/>
            <person name="Williams K.H."/>
            <person name="Hubbard S.S."/>
            <person name="Banfield J.F."/>
        </authorList>
    </citation>
    <scope>NUCLEOTIDE SEQUENCE [LARGE SCALE GENOMIC DNA]</scope>
</reference>
<keyword evidence="1" id="KW-0472">Membrane</keyword>
<protein>
    <submittedName>
        <fullName evidence="2">Uncharacterized protein</fullName>
    </submittedName>
</protein>
<organism evidence="2 3">
    <name type="scientific">Candidatus Curtissbacteria bacterium RIFCSPLOWO2_01_FULL_37_9</name>
    <dbReference type="NCBI Taxonomy" id="1797724"/>
    <lineage>
        <taxon>Bacteria</taxon>
        <taxon>Candidatus Curtissiibacteriota</taxon>
    </lineage>
</organism>
<accession>A0A1F5GUE9</accession>
<gene>
    <name evidence="2" type="ORF">A3A48_03640</name>
</gene>
<comment type="caution">
    <text evidence="2">The sequence shown here is derived from an EMBL/GenBank/DDBJ whole genome shotgun (WGS) entry which is preliminary data.</text>
</comment>
<dbReference type="STRING" id="1797724.A3A48_03640"/>
<dbReference type="Proteomes" id="UP000178336">
    <property type="component" value="Unassembled WGS sequence"/>
</dbReference>
<evidence type="ECO:0000313" key="3">
    <source>
        <dbReference type="Proteomes" id="UP000178336"/>
    </source>
</evidence>
<dbReference type="AlphaFoldDB" id="A0A1F5GUE9"/>
<name>A0A1F5GUE9_9BACT</name>
<keyword evidence="1" id="KW-1133">Transmembrane helix</keyword>
<sequence length="201" mass="24034">MYIPEWVLIIGIIILYWIYTNSRKNGVSQQPDSIEGIEGNVVFLKSRIFGLEHFDSPHFLDYQNASDVMEVNYFRLKQRFIHTPEKVLEIARDWKRYVEALGDLKYARLMLDVDWSDDIYDKTGERMKEPTIAKEEIEKKFKDLLGKDWQEIPPDYFKRIDTAKLKGKKKDEETPDYWKTFYMGELLKKNMTDMCRHSEIS</sequence>
<feature type="transmembrane region" description="Helical" evidence="1">
    <location>
        <begin position="6"/>
        <end position="22"/>
    </location>
</feature>
<evidence type="ECO:0000313" key="2">
    <source>
        <dbReference type="EMBL" id="OGD95503.1"/>
    </source>
</evidence>